<proteinExistence type="predicted"/>
<gene>
    <name evidence="3" type="ORF">LU635_14265</name>
</gene>
<name>A0A9X2A8D2_9FLAO</name>
<evidence type="ECO:0000259" key="1">
    <source>
        <dbReference type="Pfam" id="PF01471"/>
    </source>
</evidence>
<dbReference type="SUPFAM" id="SSF47090">
    <property type="entry name" value="PGBD-like"/>
    <property type="match status" value="1"/>
</dbReference>
<dbReference type="InterPro" id="IPR002477">
    <property type="entry name" value="Peptidoglycan-bd-like"/>
</dbReference>
<dbReference type="InterPro" id="IPR007921">
    <property type="entry name" value="CHAP_dom"/>
</dbReference>
<reference evidence="3" key="1">
    <citation type="submission" date="2021-12" db="EMBL/GenBank/DDBJ databases">
        <title>Description of Gramella crocea sp. nov., a new bacterium isolated from activated sludge.</title>
        <authorList>
            <person name="Zhang X."/>
        </authorList>
    </citation>
    <scope>NUCLEOTIDE SEQUENCE</scope>
    <source>
        <strain evidence="3">YB25</strain>
    </source>
</reference>
<dbReference type="InterPro" id="IPR036365">
    <property type="entry name" value="PGBD-like_sf"/>
</dbReference>
<keyword evidence="4" id="KW-1185">Reference proteome</keyword>
<dbReference type="Pfam" id="PF01471">
    <property type="entry name" value="PG_binding_1"/>
    <property type="match status" value="1"/>
</dbReference>
<dbReference type="Proteomes" id="UP001139344">
    <property type="component" value="Unassembled WGS sequence"/>
</dbReference>
<dbReference type="InterPro" id="IPR036366">
    <property type="entry name" value="PGBDSf"/>
</dbReference>
<dbReference type="Pfam" id="PF05257">
    <property type="entry name" value="CHAP"/>
    <property type="match status" value="1"/>
</dbReference>
<evidence type="ECO:0000313" key="4">
    <source>
        <dbReference type="Proteomes" id="UP001139344"/>
    </source>
</evidence>
<accession>A0A9X2A8D2</accession>
<feature type="domain" description="Peptidoglycan binding-like" evidence="1">
    <location>
        <begin position="159"/>
        <end position="215"/>
    </location>
</feature>
<organism evidence="3 4">
    <name type="scientific">Christiangramia crocea</name>
    <dbReference type="NCBI Taxonomy" id="2904124"/>
    <lineage>
        <taxon>Bacteria</taxon>
        <taxon>Pseudomonadati</taxon>
        <taxon>Bacteroidota</taxon>
        <taxon>Flavobacteriia</taxon>
        <taxon>Flavobacteriales</taxon>
        <taxon>Flavobacteriaceae</taxon>
        <taxon>Christiangramia</taxon>
    </lineage>
</organism>
<dbReference type="EMBL" id="JAJSON010000025">
    <property type="protein sequence ID" value="MCG9972811.1"/>
    <property type="molecule type" value="Genomic_DNA"/>
</dbReference>
<feature type="domain" description="Peptidase C51" evidence="2">
    <location>
        <begin position="40"/>
        <end position="119"/>
    </location>
</feature>
<dbReference type="AlphaFoldDB" id="A0A9X2A8D2"/>
<dbReference type="Gene3D" id="1.10.101.10">
    <property type="entry name" value="PGBD-like superfamily/PGBD"/>
    <property type="match status" value="1"/>
</dbReference>
<comment type="caution">
    <text evidence="3">The sequence shown here is derived from an EMBL/GenBank/DDBJ whole genome shotgun (WGS) entry which is preliminary data.</text>
</comment>
<dbReference type="SUPFAM" id="SSF54001">
    <property type="entry name" value="Cysteine proteinases"/>
    <property type="match status" value="1"/>
</dbReference>
<sequence length="222" mass="24676">MKNLLNIATAEIGVKEIPGKKSNPKILQYAKDCGFTNYTNDDSAWCSLFMNWVAHKAGLERTNKLSARSWLNVGIPLENPEPGDVVIFWRESRESWKGHVGIFTGFSPNSSRIYCLGGNQGNQVSVTAKSMDRILGYRRLRPVGRLNFTNKILKKGDTGIDVVQLQDALKQLGFNCGTSDGVFGPKTEEALKDFQATDRSLTISGVLDKPTREFMVETLKSK</sequence>
<evidence type="ECO:0000313" key="3">
    <source>
        <dbReference type="EMBL" id="MCG9972811.1"/>
    </source>
</evidence>
<protein>
    <submittedName>
        <fullName evidence="3">TIGR02594 family protein</fullName>
    </submittedName>
</protein>
<dbReference type="Gene3D" id="3.90.1720.10">
    <property type="entry name" value="endopeptidase domain like (from Nostoc punctiforme)"/>
    <property type="match status" value="1"/>
</dbReference>
<evidence type="ECO:0000259" key="2">
    <source>
        <dbReference type="Pfam" id="PF05257"/>
    </source>
</evidence>
<dbReference type="InterPro" id="IPR013423">
    <property type="entry name" value="CHP02594"/>
</dbReference>
<dbReference type="NCBIfam" id="TIGR02594">
    <property type="entry name" value="TIGR02594 family protein"/>
    <property type="match status" value="1"/>
</dbReference>
<dbReference type="InterPro" id="IPR038765">
    <property type="entry name" value="Papain-like_cys_pep_sf"/>
</dbReference>
<dbReference type="RefSeq" id="WP_240100167.1">
    <property type="nucleotide sequence ID" value="NZ_JAJSON010000025.1"/>
</dbReference>